<sequence length="56" mass="6581">MSKHMGKLNNLQSMLYFIGEEHNGSDLKELAKQNHFMEQFILKAWIMSAILQMLLQ</sequence>
<gene>
    <name evidence="1" type="ORF">MtrunA17_Chr2g0280621</name>
</gene>
<name>A0A396J1T8_MEDTR</name>
<organism evidence="1">
    <name type="scientific">Medicago truncatula</name>
    <name type="common">Barrel medic</name>
    <name type="synonym">Medicago tribuloides</name>
    <dbReference type="NCBI Taxonomy" id="3880"/>
    <lineage>
        <taxon>Eukaryota</taxon>
        <taxon>Viridiplantae</taxon>
        <taxon>Streptophyta</taxon>
        <taxon>Embryophyta</taxon>
        <taxon>Tracheophyta</taxon>
        <taxon>Spermatophyta</taxon>
        <taxon>Magnoliopsida</taxon>
        <taxon>eudicotyledons</taxon>
        <taxon>Gunneridae</taxon>
        <taxon>Pentapetalae</taxon>
        <taxon>rosids</taxon>
        <taxon>fabids</taxon>
        <taxon>Fabales</taxon>
        <taxon>Fabaceae</taxon>
        <taxon>Papilionoideae</taxon>
        <taxon>50 kb inversion clade</taxon>
        <taxon>NPAAA clade</taxon>
        <taxon>Hologalegina</taxon>
        <taxon>IRL clade</taxon>
        <taxon>Trifolieae</taxon>
        <taxon>Medicago</taxon>
    </lineage>
</organism>
<dbReference type="AlphaFoldDB" id="A0A396J1T8"/>
<protein>
    <submittedName>
        <fullName evidence="1">Uncharacterized protein</fullName>
    </submittedName>
</protein>
<dbReference type="EMBL" id="PSQE01000002">
    <property type="protein sequence ID" value="RHN71790.1"/>
    <property type="molecule type" value="Genomic_DNA"/>
</dbReference>
<proteinExistence type="predicted"/>
<accession>A0A396J1T8</accession>
<comment type="caution">
    <text evidence="1">The sequence shown here is derived from an EMBL/GenBank/DDBJ whole genome shotgun (WGS) entry which is preliminary data.</text>
</comment>
<reference evidence="1" key="1">
    <citation type="journal article" date="2018" name="Nat. Plants">
        <title>Whole-genome landscape of Medicago truncatula symbiotic genes.</title>
        <authorList>
            <person name="Pecrix Y."/>
            <person name="Gamas P."/>
            <person name="Carrere S."/>
        </authorList>
    </citation>
    <scope>NUCLEOTIDE SEQUENCE</scope>
    <source>
        <tissue evidence="1">Leaves</tissue>
    </source>
</reference>
<evidence type="ECO:0000313" key="1">
    <source>
        <dbReference type="EMBL" id="RHN71790.1"/>
    </source>
</evidence>
<dbReference type="Gramene" id="rna7425">
    <property type="protein sequence ID" value="RHN71790.1"/>
    <property type="gene ID" value="gene7425"/>
</dbReference>
<dbReference type="Proteomes" id="UP000265566">
    <property type="component" value="Chromosome 2"/>
</dbReference>